<reference evidence="2" key="1">
    <citation type="submission" date="2022-10" db="EMBL/GenBank/DDBJ databases">
        <authorList>
            <person name="Chen Y."/>
            <person name="Dougan E. K."/>
            <person name="Chan C."/>
            <person name="Rhodes N."/>
            <person name="Thang M."/>
        </authorList>
    </citation>
    <scope>NUCLEOTIDE SEQUENCE</scope>
</reference>
<feature type="compositionally biased region" description="Basic residues" evidence="1">
    <location>
        <begin position="337"/>
        <end position="348"/>
    </location>
</feature>
<evidence type="ECO:0000313" key="4">
    <source>
        <dbReference type="Proteomes" id="UP001152797"/>
    </source>
</evidence>
<gene>
    <name evidence="2" type="ORF">C1SCF055_LOCUS12900</name>
</gene>
<name>A0A9P1C5L8_9DINO</name>
<feature type="compositionally biased region" description="Basic and acidic residues" evidence="1">
    <location>
        <begin position="435"/>
        <end position="466"/>
    </location>
</feature>
<keyword evidence="4" id="KW-1185">Reference proteome</keyword>
<feature type="compositionally biased region" description="Basic and acidic residues" evidence="1">
    <location>
        <begin position="349"/>
        <end position="367"/>
    </location>
</feature>
<evidence type="ECO:0000313" key="2">
    <source>
        <dbReference type="EMBL" id="CAI3985456.1"/>
    </source>
</evidence>
<proteinExistence type="predicted"/>
<feature type="compositionally biased region" description="Basic and acidic residues" evidence="1">
    <location>
        <begin position="396"/>
        <end position="413"/>
    </location>
</feature>
<dbReference type="EMBL" id="CAMXCT010000991">
    <property type="protein sequence ID" value="CAI3985456.1"/>
    <property type="molecule type" value="Genomic_DNA"/>
</dbReference>
<feature type="compositionally biased region" description="Basic and acidic residues" evidence="1">
    <location>
        <begin position="591"/>
        <end position="602"/>
    </location>
</feature>
<dbReference type="EMBL" id="CAMXCT030000991">
    <property type="protein sequence ID" value="CAL4772768.1"/>
    <property type="molecule type" value="Genomic_DNA"/>
</dbReference>
<feature type="compositionally biased region" description="Basic and acidic residues" evidence="1">
    <location>
        <begin position="478"/>
        <end position="488"/>
    </location>
</feature>
<feature type="compositionally biased region" description="Basic and acidic residues" evidence="1">
    <location>
        <begin position="541"/>
        <end position="554"/>
    </location>
</feature>
<protein>
    <submittedName>
        <fullName evidence="2">Uncharacterized protein</fullName>
    </submittedName>
</protein>
<dbReference type="EMBL" id="CAMXCT020000991">
    <property type="protein sequence ID" value="CAL1138831.1"/>
    <property type="molecule type" value="Genomic_DNA"/>
</dbReference>
<feature type="compositionally biased region" description="Basic and acidic residues" evidence="1">
    <location>
        <begin position="799"/>
        <end position="810"/>
    </location>
</feature>
<feature type="region of interest" description="Disordered" evidence="1">
    <location>
        <begin position="269"/>
        <end position="614"/>
    </location>
</feature>
<evidence type="ECO:0000313" key="3">
    <source>
        <dbReference type="EMBL" id="CAL4772768.1"/>
    </source>
</evidence>
<feature type="region of interest" description="Disordered" evidence="1">
    <location>
        <begin position="799"/>
        <end position="819"/>
    </location>
</feature>
<sequence>MLRDSLLFGLSAQVHSHLSSSLYLWCRLLSPMTPKSLVTFATALAIAATLQSLQGCGDECDSQGAGACYRARNERDVVGHCQYSKETFACITSYNCCKKTVEESDVIPDFLERITELAKNHDVKKDQLAKQKDAVVKMNAKRAEQHPVQAHPKECRPGDDEYWVGKSAGLTGDIPYFSARPDLGPIKDMGSESLLIAKAGMEAGRYLEHACYESTGAPQGRGVLKLQSWEEEGVLRASHGECSDKYYQWYVDHDIREKGAVYHVCTGKHSTCRRAPPGGSGTGEAPAKTAEGAPPHPSDPARRPLCEAEDRAKSPKEGPKKRRLDDHVRDQVASQEKRRRSGSPHRKRREEDSAKKDKSTGRRRDPSEDSSGARSSLGRVRGPRGGADEPPSSANTERKAHAHDAAGVQDERCPLPGGRLPESETLQTRSRRRGRSSERRREDRHSQGREPGAKFEKEPGPAEKEQVGSWRRSGSPRGEVRGPVKRDSEGDEGLPSLMEKAEGRSRSTPGPRSGENSAESRWRKRLGRDNTPDRHRRRSRQKSEPRSAPPERVKVKDKRRRKGQERSASRKSQQVRQTKREPSQGSRKSIKREPSRSSRERVSASPAAGECDVKPPASRLLREFLQQDETGNLSAAQLIRHLVLQLMETDSPLKEYMLWSLQSPTRREGKVLNLFPLPLWFDGREALNEILDEAQVREQPGAWRNRGGQATAAQEQALNTLWEVVKSFIDERERAGEALKHPEKIMVEPPQGPRPRPKVRVVDGEWPKIARALFDRGLVRPVNHCPVLDGEKVQRCIRRGEARQGDRERGAGAATHNGP</sequence>
<dbReference type="Proteomes" id="UP001152797">
    <property type="component" value="Unassembled WGS sequence"/>
</dbReference>
<feature type="compositionally biased region" description="Basic and acidic residues" evidence="1">
    <location>
        <begin position="299"/>
        <end position="330"/>
    </location>
</feature>
<feature type="compositionally biased region" description="Polar residues" evidence="1">
    <location>
        <begin position="506"/>
        <end position="519"/>
    </location>
</feature>
<comment type="caution">
    <text evidence="2">The sequence shown here is derived from an EMBL/GenBank/DDBJ whole genome shotgun (WGS) entry which is preliminary data.</text>
</comment>
<accession>A0A9P1C5L8</accession>
<evidence type="ECO:0000256" key="1">
    <source>
        <dbReference type="SAM" id="MobiDB-lite"/>
    </source>
</evidence>
<reference evidence="3 4" key="2">
    <citation type="submission" date="2024-05" db="EMBL/GenBank/DDBJ databases">
        <authorList>
            <person name="Chen Y."/>
            <person name="Shah S."/>
            <person name="Dougan E. K."/>
            <person name="Thang M."/>
            <person name="Chan C."/>
        </authorList>
    </citation>
    <scope>NUCLEOTIDE SEQUENCE [LARGE SCALE GENOMIC DNA]</scope>
</reference>
<organism evidence="2">
    <name type="scientific">Cladocopium goreaui</name>
    <dbReference type="NCBI Taxonomy" id="2562237"/>
    <lineage>
        <taxon>Eukaryota</taxon>
        <taxon>Sar</taxon>
        <taxon>Alveolata</taxon>
        <taxon>Dinophyceae</taxon>
        <taxon>Suessiales</taxon>
        <taxon>Symbiodiniaceae</taxon>
        <taxon>Cladocopium</taxon>
    </lineage>
</organism>
<dbReference type="AlphaFoldDB" id="A0A9P1C5L8"/>